<sequence>MKLFDETPERNLFLWNALINGYAHSGRFMEVLDTFKMMLNESNVKPNDATFVSVLSAYSKLGALVLGKWVHVYAANNEYKQNAYVGNSLIDMYAKCGVITSAIEVFKEMNKKDLISWNTIINGLAICMVMDQTP</sequence>
<dbReference type="GO" id="GO:0009451">
    <property type="term" value="P:RNA modification"/>
    <property type="evidence" value="ECO:0007669"/>
    <property type="project" value="InterPro"/>
</dbReference>
<dbReference type="Pfam" id="PF13041">
    <property type="entry name" value="PPR_2"/>
    <property type="match status" value="1"/>
</dbReference>
<feature type="repeat" description="PPR" evidence="2">
    <location>
        <begin position="82"/>
        <end position="116"/>
    </location>
</feature>
<comment type="caution">
    <text evidence="3">The sequence shown here is derived from an EMBL/GenBank/DDBJ whole genome shotgun (WGS) entry which is preliminary data.</text>
</comment>
<dbReference type="PANTHER" id="PTHR47926">
    <property type="entry name" value="PENTATRICOPEPTIDE REPEAT-CONTAINING PROTEIN"/>
    <property type="match status" value="1"/>
</dbReference>
<protein>
    <submittedName>
        <fullName evidence="3">Pentatricopeptide repeat-containing protein At3g29230</fullName>
    </submittedName>
</protein>
<feature type="repeat" description="PPR" evidence="2">
    <location>
        <begin position="11"/>
        <end position="46"/>
    </location>
</feature>
<dbReference type="EMBL" id="BKCJ010006020">
    <property type="protein sequence ID" value="GEU69911.1"/>
    <property type="molecule type" value="Genomic_DNA"/>
</dbReference>
<reference evidence="3" key="1">
    <citation type="journal article" date="2019" name="Sci. Rep.">
        <title>Draft genome of Tanacetum cinerariifolium, the natural source of mosquito coil.</title>
        <authorList>
            <person name="Yamashiro T."/>
            <person name="Shiraishi A."/>
            <person name="Satake H."/>
            <person name="Nakayama K."/>
        </authorList>
    </citation>
    <scope>NUCLEOTIDE SEQUENCE</scope>
</reference>
<dbReference type="InterPro" id="IPR046960">
    <property type="entry name" value="PPR_At4g14850-like_plant"/>
</dbReference>
<evidence type="ECO:0000256" key="1">
    <source>
        <dbReference type="ARBA" id="ARBA00022737"/>
    </source>
</evidence>
<organism evidence="3">
    <name type="scientific">Tanacetum cinerariifolium</name>
    <name type="common">Dalmatian daisy</name>
    <name type="synonym">Chrysanthemum cinerariifolium</name>
    <dbReference type="NCBI Taxonomy" id="118510"/>
    <lineage>
        <taxon>Eukaryota</taxon>
        <taxon>Viridiplantae</taxon>
        <taxon>Streptophyta</taxon>
        <taxon>Embryophyta</taxon>
        <taxon>Tracheophyta</taxon>
        <taxon>Spermatophyta</taxon>
        <taxon>Magnoliopsida</taxon>
        <taxon>eudicotyledons</taxon>
        <taxon>Gunneridae</taxon>
        <taxon>Pentapetalae</taxon>
        <taxon>asterids</taxon>
        <taxon>campanulids</taxon>
        <taxon>Asterales</taxon>
        <taxon>Asteraceae</taxon>
        <taxon>Asteroideae</taxon>
        <taxon>Anthemideae</taxon>
        <taxon>Anthemidinae</taxon>
        <taxon>Tanacetum</taxon>
    </lineage>
</organism>
<dbReference type="GO" id="GO:0003723">
    <property type="term" value="F:RNA binding"/>
    <property type="evidence" value="ECO:0007669"/>
    <property type="project" value="InterPro"/>
</dbReference>
<dbReference type="NCBIfam" id="TIGR00756">
    <property type="entry name" value="PPR"/>
    <property type="match status" value="2"/>
</dbReference>
<name>A0A6L2M7K9_TANCI</name>
<dbReference type="Pfam" id="PF01535">
    <property type="entry name" value="PPR"/>
    <property type="match status" value="1"/>
</dbReference>
<proteinExistence type="predicted"/>
<dbReference type="Gene3D" id="1.25.40.10">
    <property type="entry name" value="Tetratricopeptide repeat domain"/>
    <property type="match status" value="2"/>
</dbReference>
<evidence type="ECO:0000256" key="2">
    <source>
        <dbReference type="PROSITE-ProRule" id="PRU00708"/>
    </source>
</evidence>
<gene>
    <name evidence="3" type="ORF">Tci_041889</name>
</gene>
<dbReference type="PROSITE" id="PS51375">
    <property type="entry name" value="PPR"/>
    <property type="match status" value="2"/>
</dbReference>
<keyword evidence="1" id="KW-0677">Repeat</keyword>
<dbReference type="AlphaFoldDB" id="A0A6L2M7K9"/>
<dbReference type="InterPro" id="IPR011990">
    <property type="entry name" value="TPR-like_helical_dom_sf"/>
</dbReference>
<evidence type="ECO:0000313" key="3">
    <source>
        <dbReference type="EMBL" id="GEU69911.1"/>
    </source>
</evidence>
<accession>A0A6L2M7K9</accession>
<dbReference type="InterPro" id="IPR002885">
    <property type="entry name" value="PPR_rpt"/>
</dbReference>
<dbReference type="PANTHER" id="PTHR47926:SF371">
    <property type="entry name" value="TETRATRICOPEPTIDE REPEAT-LIKE SUPERFAMILY PROTEIN"/>
    <property type="match status" value="1"/>
</dbReference>